<reference evidence="2 3" key="1">
    <citation type="submission" date="2018-04" db="EMBL/GenBank/DDBJ databases">
        <title>Thalassorhabdus spongiae gen. nov., sp. nov., isolated from a marine sponge in South-West Iceland.</title>
        <authorList>
            <person name="Knobloch S."/>
            <person name="Daussin A."/>
            <person name="Johannsson R."/>
            <person name="Marteinsson V.T."/>
        </authorList>
    </citation>
    <scope>NUCLEOTIDE SEQUENCE [LARGE SCALE GENOMIC DNA]</scope>
    <source>
        <strain evidence="2 3">Hp12</strain>
    </source>
</reference>
<evidence type="ECO:0000313" key="2">
    <source>
        <dbReference type="EMBL" id="PVZ72018.1"/>
    </source>
</evidence>
<feature type="chain" id="PRO_5016036416" description="Tle cognate immunity protein 4 C-terminal domain-containing protein" evidence="1">
    <location>
        <begin position="22"/>
        <end position="352"/>
    </location>
</feature>
<dbReference type="EMBL" id="QDDL01000001">
    <property type="protein sequence ID" value="PVZ72018.1"/>
    <property type="molecule type" value="Genomic_DNA"/>
</dbReference>
<comment type="caution">
    <text evidence="2">The sequence shown here is derived from an EMBL/GenBank/DDBJ whole genome shotgun (WGS) entry which is preliminary data.</text>
</comment>
<sequence>MKNIIFLILFSCIFLTNCSLIGSTRTAMIDEIPGPDIFEPMCIGRYQMDMPKGTIVSDLVFRSFDLKGKFTQNSSEDGEYGGLFSGNSRHQKWTDWVSKNSKENHGNNFNYIIDKNGNDYRILSTHVVFRPETKPSDMIETYIKKDFPSLKLSVGLKADPTKTIYFHSKYKDYKPYYQRFLKPIPEVTSLYKHQPWPHNQLGVCLDKNITFNTVKAADDEYLRVIYRYGQKTFFQFYFDAYPAGSYSELQEYISQKLGLLSMFASDYFTFGGHTGKLFLSGDRYNPEATRFRWYATDAKAGSTRNPYISIEGRVDINDFPEYRNMNNIDSDAIALAILSSLRPRENGLVGTK</sequence>
<keyword evidence="1" id="KW-0732">Signal</keyword>
<proteinExistence type="predicted"/>
<name>A0A2V1H465_9GAMM</name>
<accession>A0A2V1H465</accession>
<evidence type="ECO:0008006" key="4">
    <source>
        <dbReference type="Google" id="ProtNLM"/>
    </source>
</evidence>
<dbReference type="Proteomes" id="UP000244906">
    <property type="component" value="Unassembled WGS sequence"/>
</dbReference>
<gene>
    <name evidence="2" type="ORF">DC094_03080</name>
</gene>
<evidence type="ECO:0000256" key="1">
    <source>
        <dbReference type="SAM" id="SignalP"/>
    </source>
</evidence>
<evidence type="ECO:0000313" key="3">
    <source>
        <dbReference type="Proteomes" id="UP000244906"/>
    </source>
</evidence>
<dbReference type="AlphaFoldDB" id="A0A2V1H465"/>
<organism evidence="2 3">
    <name type="scientific">Pelagibaculum spongiae</name>
    <dbReference type="NCBI Taxonomy" id="2080658"/>
    <lineage>
        <taxon>Bacteria</taxon>
        <taxon>Pseudomonadati</taxon>
        <taxon>Pseudomonadota</taxon>
        <taxon>Gammaproteobacteria</taxon>
        <taxon>Oceanospirillales</taxon>
        <taxon>Pelagibaculum</taxon>
    </lineage>
</organism>
<protein>
    <recommendedName>
        <fullName evidence="4">Tle cognate immunity protein 4 C-terminal domain-containing protein</fullName>
    </recommendedName>
</protein>
<feature type="signal peptide" evidence="1">
    <location>
        <begin position="1"/>
        <end position="21"/>
    </location>
</feature>
<keyword evidence="3" id="KW-1185">Reference proteome</keyword>